<keyword evidence="5 7" id="KW-1133">Transmembrane helix</keyword>
<dbReference type="Proteomes" id="UP001207408">
    <property type="component" value="Unassembled WGS sequence"/>
</dbReference>
<evidence type="ECO:0000256" key="7">
    <source>
        <dbReference type="SAM" id="Phobius"/>
    </source>
</evidence>
<gene>
    <name evidence="9" type="ORF">OM074_03765</name>
</gene>
<dbReference type="InterPro" id="IPR007182">
    <property type="entry name" value="MnhB"/>
</dbReference>
<keyword evidence="3" id="KW-1003">Cell membrane</keyword>
<keyword evidence="6 7" id="KW-0472">Membrane</keyword>
<keyword evidence="4 7" id="KW-0812">Transmembrane</keyword>
<feature type="transmembrane region" description="Helical" evidence="7">
    <location>
        <begin position="12"/>
        <end position="29"/>
    </location>
</feature>
<evidence type="ECO:0000256" key="6">
    <source>
        <dbReference type="ARBA" id="ARBA00023136"/>
    </source>
</evidence>
<protein>
    <submittedName>
        <fullName evidence="9">Cation:proton antiporter</fullName>
    </submittedName>
</protein>
<feature type="transmembrane region" description="Helical" evidence="7">
    <location>
        <begin position="35"/>
        <end position="56"/>
    </location>
</feature>
<feature type="transmembrane region" description="Helical" evidence="7">
    <location>
        <begin position="68"/>
        <end position="92"/>
    </location>
</feature>
<comment type="subcellular location">
    <subcellularLocation>
        <location evidence="1">Cell membrane</location>
        <topology evidence="1">Multi-pass membrane protein</topology>
    </subcellularLocation>
</comment>
<keyword evidence="10" id="KW-1185">Reference proteome</keyword>
<evidence type="ECO:0000256" key="5">
    <source>
        <dbReference type="ARBA" id="ARBA00022989"/>
    </source>
</evidence>
<accession>A0AAE3SIT1</accession>
<dbReference type="GO" id="GO:0005886">
    <property type="term" value="C:plasma membrane"/>
    <property type="evidence" value="ECO:0007669"/>
    <property type="project" value="UniProtKB-SubCell"/>
</dbReference>
<evidence type="ECO:0000256" key="3">
    <source>
        <dbReference type="ARBA" id="ARBA00022475"/>
    </source>
</evidence>
<reference evidence="9" key="1">
    <citation type="submission" date="2022-10" db="EMBL/GenBank/DDBJ databases">
        <authorList>
            <person name="Yu W.X."/>
        </authorList>
    </citation>
    <scope>NUCLEOTIDE SEQUENCE</scope>
    <source>
        <strain evidence="9">D04</strain>
    </source>
</reference>
<evidence type="ECO:0000313" key="10">
    <source>
        <dbReference type="Proteomes" id="UP001207408"/>
    </source>
</evidence>
<evidence type="ECO:0000256" key="4">
    <source>
        <dbReference type="ARBA" id="ARBA00022692"/>
    </source>
</evidence>
<feature type="domain" description="Na+/H+ antiporter MnhB subunit-related protein" evidence="8">
    <location>
        <begin position="5"/>
        <end position="128"/>
    </location>
</feature>
<dbReference type="AlphaFoldDB" id="A0AAE3SIT1"/>
<dbReference type="EMBL" id="JAPDPI010000004">
    <property type="protein sequence ID" value="MCW3804729.1"/>
    <property type="molecule type" value="Genomic_DNA"/>
</dbReference>
<evidence type="ECO:0000313" key="9">
    <source>
        <dbReference type="EMBL" id="MCW3804729.1"/>
    </source>
</evidence>
<dbReference type="Pfam" id="PF04039">
    <property type="entry name" value="MnhB"/>
    <property type="match status" value="1"/>
</dbReference>
<organism evidence="9 10">
    <name type="scientific">Plebeiibacterium marinum</name>
    <dbReference type="NCBI Taxonomy" id="2992111"/>
    <lineage>
        <taxon>Bacteria</taxon>
        <taxon>Pseudomonadati</taxon>
        <taxon>Bacteroidota</taxon>
        <taxon>Bacteroidia</taxon>
        <taxon>Marinilabiliales</taxon>
        <taxon>Marinilabiliaceae</taxon>
        <taxon>Plebeiibacterium</taxon>
    </lineage>
</organism>
<evidence type="ECO:0000259" key="8">
    <source>
        <dbReference type="Pfam" id="PF04039"/>
    </source>
</evidence>
<comment type="caution">
    <text evidence="9">The sequence shown here is derived from an EMBL/GenBank/DDBJ whole genome shotgun (WGS) entry which is preliminary data.</text>
</comment>
<name>A0AAE3SIT1_9BACT</name>
<dbReference type="PANTHER" id="PTHR33932:SF4">
    <property type="entry name" value="NA(+)_H(+) ANTIPORTER SUBUNIT B"/>
    <property type="match status" value="1"/>
</dbReference>
<comment type="similarity">
    <text evidence="2">Belongs to the CPA3 antiporters (TC 2.A.63) subunit B family.</text>
</comment>
<sequence>MNSVILQIATRYLKVLFLSFACIAVIRGHNYPGGGFIGGLLAALYIVYSSLAFSVQQIRRQLKVKPQYYIGLGLLCALLSFMPSLVSGAPLMKGIWFTIDSSIIGKIKLGSPLLFDFGVFFTVMGVTLLFLFTLSNHK</sequence>
<dbReference type="InterPro" id="IPR050622">
    <property type="entry name" value="CPA3_antiporter_subunitB"/>
</dbReference>
<feature type="transmembrane region" description="Helical" evidence="7">
    <location>
        <begin position="112"/>
        <end position="134"/>
    </location>
</feature>
<dbReference type="PANTHER" id="PTHR33932">
    <property type="entry name" value="NA(+)/H(+) ANTIPORTER SUBUNIT B"/>
    <property type="match status" value="1"/>
</dbReference>
<evidence type="ECO:0000256" key="1">
    <source>
        <dbReference type="ARBA" id="ARBA00004651"/>
    </source>
</evidence>
<proteinExistence type="inferred from homology"/>
<evidence type="ECO:0000256" key="2">
    <source>
        <dbReference type="ARBA" id="ARBA00009425"/>
    </source>
</evidence>
<dbReference type="RefSeq" id="WP_301197951.1">
    <property type="nucleotide sequence ID" value="NZ_JAPDPI010000004.1"/>
</dbReference>